<feature type="region of interest" description="Disordered" evidence="1">
    <location>
        <begin position="457"/>
        <end position="480"/>
    </location>
</feature>
<dbReference type="Proteomes" id="UP001212841">
    <property type="component" value="Unassembled WGS sequence"/>
</dbReference>
<keyword evidence="3" id="KW-1185">Reference proteome</keyword>
<reference evidence="2" key="1">
    <citation type="submission" date="2020-05" db="EMBL/GenBank/DDBJ databases">
        <title>Phylogenomic resolution of chytrid fungi.</title>
        <authorList>
            <person name="Stajich J.E."/>
            <person name="Amses K."/>
            <person name="Simmons R."/>
            <person name="Seto K."/>
            <person name="Myers J."/>
            <person name="Bonds A."/>
            <person name="Quandt C.A."/>
            <person name="Barry K."/>
            <person name="Liu P."/>
            <person name="Grigoriev I."/>
            <person name="Longcore J.E."/>
            <person name="James T.Y."/>
        </authorList>
    </citation>
    <scope>NUCLEOTIDE SEQUENCE</scope>
    <source>
        <strain evidence="2">JEL0318</strain>
    </source>
</reference>
<dbReference type="AlphaFoldDB" id="A0AAD5S9V7"/>
<sequence length="480" mass="54529">MTTTAEAVTLSTLSDNALLDVLAAVPPECFYVLENTCKRLYSFLRSTTNVKQLLRSKYGKHLMAGLAQYPLLALMNGGEILTAVLNGPKPSLIYIQRYLEFATDDPDLGPAAVQFLAKSMEWYQVMREAAKLVMSNQSPFVSSSWILARILDNPDAEEDRAGVLKNMLETEDLPLVEFFTDLNTHYSYAVPEDFLFGEDWFKSAVNLPDILPRVEDYATRGHNPAISFVRSIYMNASATDRNMFDRRVLSIVNYPATSITTFINFTTMCPNLFAMPANPTAATTFFHQFRYALHKPDLPTLTSMIAAGYLIPLTYLATEFNIRTYRRLPIEGICHALGLFLDRYPPAPDSLWCTDCETLDKTMANLLFVCCKTRAQEIRSRGSTQSDYLEVITIHIQNQTIGWKPPQNLVKMMTTMLNHDTERYLYYHIFINRRILARLESDLAEIIGGKVLEKKRRQEGLGDGEGEEGLRRSKRLKLNK</sequence>
<proteinExistence type="predicted"/>
<gene>
    <name evidence="2" type="ORF">HK097_010768</name>
</gene>
<evidence type="ECO:0000313" key="3">
    <source>
        <dbReference type="Proteomes" id="UP001212841"/>
    </source>
</evidence>
<accession>A0AAD5S9V7</accession>
<evidence type="ECO:0000313" key="2">
    <source>
        <dbReference type="EMBL" id="KAJ3048208.1"/>
    </source>
</evidence>
<dbReference type="EMBL" id="JADGJD010000829">
    <property type="protein sequence ID" value="KAJ3048208.1"/>
    <property type="molecule type" value="Genomic_DNA"/>
</dbReference>
<comment type="caution">
    <text evidence="2">The sequence shown here is derived from an EMBL/GenBank/DDBJ whole genome shotgun (WGS) entry which is preliminary data.</text>
</comment>
<organism evidence="2 3">
    <name type="scientific">Rhizophlyctis rosea</name>
    <dbReference type="NCBI Taxonomy" id="64517"/>
    <lineage>
        <taxon>Eukaryota</taxon>
        <taxon>Fungi</taxon>
        <taxon>Fungi incertae sedis</taxon>
        <taxon>Chytridiomycota</taxon>
        <taxon>Chytridiomycota incertae sedis</taxon>
        <taxon>Chytridiomycetes</taxon>
        <taxon>Rhizophlyctidales</taxon>
        <taxon>Rhizophlyctidaceae</taxon>
        <taxon>Rhizophlyctis</taxon>
    </lineage>
</organism>
<protein>
    <submittedName>
        <fullName evidence="2">Uncharacterized protein</fullName>
    </submittedName>
</protein>
<evidence type="ECO:0000256" key="1">
    <source>
        <dbReference type="SAM" id="MobiDB-lite"/>
    </source>
</evidence>
<name>A0AAD5S9V7_9FUNG</name>